<accession>A0AAE9A069</accession>
<evidence type="ECO:0000313" key="2">
    <source>
        <dbReference type="Proteomes" id="UP000827892"/>
    </source>
</evidence>
<dbReference type="AlphaFoldDB" id="A0AAE9A069"/>
<name>A0AAE9A069_CAEBR</name>
<gene>
    <name evidence="1" type="ORF">L3Y34_006038</name>
</gene>
<sequence>MANRQMTRALEFFEQPEYNLVCMACNNQQELEADDLLTHIRNCDGAGSSDEEIKIMKEAMKFLVHWKSDYRNVLRVHREIDNGHNLFTCSATCPSQKDPNSPCTCPVPPREEMYKKFIQPHVYHLTLNFDFYQTKLQELERHRIETEYSDKLNGAQNQNQRKNLDREKRTELFEVKKKTMAVIREMSNGIQVIQRTHLETHQEYDEQIQRLG</sequence>
<dbReference type="EMBL" id="CP090895">
    <property type="protein sequence ID" value="ULT86076.1"/>
    <property type="molecule type" value="Genomic_DNA"/>
</dbReference>
<protein>
    <submittedName>
        <fullName evidence="1">Uncharacterized protein</fullName>
    </submittedName>
</protein>
<reference evidence="1 2" key="1">
    <citation type="submission" date="2022-02" db="EMBL/GenBank/DDBJ databases">
        <title>Chromosome-level reference genomes for two strains of Caenorhabditis briggsae: an improved platform for comparative genomics.</title>
        <authorList>
            <person name="Stevens L."/>
            <person name="Andersen E.C."/>
        </authorList>
    </citation>
    <scope>NUCLEOTIDE SEQUENCE [LARGE SCALE GENOMIC DNA]</scope>
    <source>
        <strain evidence="1">QX1410_ONT</strain>
        <tissue evidence="1">Whole-organism</tissue>
    </source>
</reference>
<organism evidence="1 2">
    <name type="scientific">Caenorhabditis briggsae</name>
    <dbReference type="NCBI Taxonomy" id="6238"/>
    <lineage>
        <taxon>Eukaryota</taxon>
        <taxon>Metazoa</taxon>
        <taxon>Ecdysozoa</taxon>
        <taxon>Nematoda</taxon>
        <taxon>Chromadorea</taxon>
        <taxon>Rhabditida</taxon>
        <taxon>Rhabditina</taxon>
        <taxon>Rhabditomorpha</taxon>
        <taxon>Rhabditoidea</taxon>
        <taxon>Rhabditidae</taxon>
        <taxon>Peloderinae</taxon>
        <taxon>Caenorhabditis</taxon>
    </lineage>
</organism>
<proteinExistence type="predicted"/>
<evidence type="ECO:0000313" key="1">
    <source>
        <dbReference type="EMBL" id="ULT86076.1"/>
    </source>
</evidence>
<dbReference type="Proteomes" id="UP000827892">
    <property type="component" value="Chromosome V"/>
</dbReference>